<dbReference type="RefSeq" id="WP_051657372.1">
    <property type="nucleotide sequence ID" value="NZ_FTNE01000002.1"/>
</dbReference>
<sequence length="169" mass="18341">MSRAHQYRTRLRWTGNAGSGTSAYRAYGRDHAVGAAGRPDLLLSSDPAFRGDPARWNPELLLLAAISSCHQLWYLHLCAEAGVVVLNYQDDAEAILTEEASGAGQFTAVTLRPRVTIAATSDAAAALRLHHDANAMCFIARSLNLPVHHEPCIVRADATDIHETLTSRI</sequence>
<dbReference type="SUPFAM" id="SSF82784">
    <property type="entry name" value="OsmC-like"/>
    <property type="match status" value="1"/>
</dbReference>
<evidence type="ECO:0000313" key="1">
    <source>
        <dbReference type="EMBL" id="SIQ20791.1"/>
    </source>
</evidence>
<dbReference type="PANTHER" id="PTHR42830">
    <property type="entry name" value="OSMOTICALLY INDUCIBLE FAMILY PROTEIN"/>
    <property type="match status" value="1"/>
</dbReference>
<proteinExistence type="predicted"/>
<accession>A0A8G2CJC0</accession>
<evidence type="ECO:0000313" key="2">
    <source>
        <dbReference type="Proteomes" id="UP000186308"/>
    </source>
</evidence>
<gene>
    <name evidence="1" type="ORF">SAMN05421828_102207</name>
</gene>
<reference evidence="1 2" key="1">
    <citation type="submission" date="2017-01" db="EMBL/GenBank/DDBJ databases">
        <authorList>
            <person name="Varghese N."/>
            <person name="Submissions S."/>
        </authorList>
    </citation>
    <scope>NUCLEOTIDE SEQUENCE [LARGE SCALE GENOMIC DNA]</scope>
    <source>
        <strain evidence="1 2">ATCC 35905</strain>
    </source>
</reference>
<dbReference type="OrthoDB" id="9795405at2"/>
<comment type="caution">
    <text evidence="1">The sequence shown here is derived from an EMBL/GenBank/DDBJ whole genome shotgun (WGS) entry which is preliminary data.</text>
</comment>
<dbReference type="AlphaFoldDB" id="A0A8G2CJC0"/>
<keyword evidence="2" id="KW-1185">Reference proteome</keyword>
<dbReference type="InterPro" id="IPR015946">
    <property type="entry name" value="KH_dom-like_a/b"/>
</dbReference>
<dbReference type="PANTHER" id="PTHR42830:SF2">
    <property type="entry name" value="OSMC_OHR FAMILY PROTEIN"/>
    <property type="match status" value="1"/>
</dbReference>
<dbReference type="InterPro" id="IPR052707">
    <property type="entry name" value="OsmC_Ohr_Peroxiredoxin"/>
</dbReference>
<dbReference type="EMBL" id="FTNE01000002">
    <property type="protein sequence ID" value="SIQ20791.1"/>
    <property type="molecule type" value="Genomic_DNA"/>
</dbReference>
<dbReference type="Gene3D" id="3.30.300.20">
    <property type="match status" value="1"/>
</dbReference>
<protein>
    <submittedName>
        <fullName evidence="1">Organic hydroperoxide reductase OsmC/OhrA</fullName>
    </submittedName>
</protein>
<dbReference type="Pfam" id="PF02566">
    <property type="entry name" value="OsmC"/>
    <property type="match status" value="1"/>
</dbReference>
<name>A0A8G2CJC0_ACIRU</name>
<organism evidence="1 2">
    <name type="scientific">Acidiphilium rubrum</name>
    <dbReference type="NCBI Taxonomy" id="526"/>
    <lineage>
        <taxon>Bacteria</taxon>
        <taxon>Pseudomonadati</taxon>
        <taxon>Pseudomonadota</taxon>
        <taxon>Alphaproteobacteria</taxon>
        <taxon>Acetobacterales</taxon>
        <taxon>Acidocellaceae</taxon>
        <taxon>Acidiphilium</taxon>
    </lineage>
</organism>
<dbReference type="InterPro" id="IPR036102">
    <property type="entry name" value="OsmC/Ohrsf"/>
</dbReference>
<dbReference type="Proteomes" id="UP000186308">
    <property type="component" value="Unassembled WGS sequence"/>
</dbReference>
<dbReference type="InterPro" id="IPR003718">
    <property type="entry name" value="OsmC/Ohr_fam"/>
</dbReference>